<feature type="compositionally biased region" description="Low complexity" evidence="9">
    <location>
        <begin position="629"/>
        <end position="650"/>
    </location>
</feature>
<keyword evidence="13" id="KW-1185">Reference proteome</keyword>
<dbReference type="InterPro" id="IPR011009">
    <property type="entry name" value="Kinase-like_dom_sf"/>
</dbReference>
<evidence type="ECO:0000256" key="7">
    <source>
        <dbReference type="ARBA" id="ARBA00047899"/>
    </source>
</evidence>
<name>A0A143PK32_LUTPR</name>
<feature type="compositionally biased region" description="Pro residues" evidence="9">
    <location>
        <begin position="651"/>
        <end position="663"/>
    </location>
</feature>
<dbReference type="RefSeq" id="WP_110169998.1">
    <property type="nucleotide sequence ID" value="NZ_CP015136.1"/>
</dbReference>
<dbReference type="OrthoDB" id="437733at2"/>
<dbReference type="Gene3D" id="3.30.200.20">
    <property type="entry name" value="Phosphorylase Kinase, domain 1"/>
    <property type="match status" value="1"/>
</dbReference>
<feature type="compositionally biased region" description="Low complexity" evidence="9">
    <location>
        <begin position="590"/>
        <end position="606"/>
    </location>
</feature>
<dbReference type="EC" id="2.7.11.1" evidence="1"/>
<keyword evidence="10" id="KW-0472">Membrane</keyword>
<feature type="region of interest" description="Disordered" evidence="9">
    <location>
        <begin position="297"/>
        <end position="324"/>
    </location>
</feature>
<sequence length="864" mass="90228" precursor="true">MLQPGTTIGRYQIQRKLARGGMGTVYVAHDPVLGRMVAVKVFVGDLEVPDAAERFSREARAAASLNHTNIVTIFDFGEVASQPYIVMEYIQGETITEIIRRRTSVPLSEKLRWLEELCAGAASAHKMDVVHRDIKPSNLMIDRSGRLKVLDFGIAKIVNSLQKSVTAVIGTPGYMAPEQLLGQPVDARTDIFAIGVVSFELLTYEEAFQGDSFTAVTHRIINEDVRRVADLVPDAPPDLCAIVEKSLQKNPADRYKDAESLRIALSRVRRRVEHSSDVDAASAQTIVAKMTAPVRRLGSATGTGTSGKTAPVSARTAELTPPPNPVAAQEALARAQQAKMQGALQRSEACLQNGEFERALAASQEVLEIEPAHAGAIALQQRITAAIARQHAAALLTDARAEFQRGALTRCKTLLDEARQLDPATHDATLERDLRLARVEQERKRHRAETVTRTVATARAAMERGDVEAGLALAREALSLDPNVTEARDIELTALRALEEGDDSRPTLSASADVATQTETTDVALPRPTPPPLDQVLEGETTVVALPWRTPPPTAIPVTPAPPVVPPLPPVPPPVPPSTSVPRSVPITGPAPVVSAPTATPATSVPRPVPTPAPAPPRVVPAPPPAPPRGATASAGTPSAPVSRAPAAPASTPPATPTLPSPSAPATLGAKARALPVQAWIDTAGSAVSQVTAKARALPRTQLLVIAGIAAVVLLVVAFLALREPGGTVGPTPTGVVVIEALPWATVTAVRGADGVNRLATPAVTPLSLALPAGKYAVDLSGPSMPADTRSITIEVSGGNVNVAPTARFLGPTTEEYFKQYFGGDAPAPSSPGAGAATTVPEGVPAGNAPPAGSQPSPRPGATP</sequence>
<dbReference type="Pfam" id="PF00069">
    <property type="entry name" value="Pkinase"/>
    <property type="match status" value="1"/>
</dbReference>
<evidence type="ECO:0000256" key="9">
    <source>
        <dbReference type="SAM" id="MobiDB-lite"/>
    </source>
</evidence>
<evidence type="ECO:0000256" key="6">
    <source>
        <dbReference type="ARBA" id="ARBA00022840"/>
    </source>
</evidence>
<keyword evidence="5 12" id="KW-0418">Kinase</keyword>
<feature type="region of interest" description="Disordered" evidence="9">
    <location>
        <begin position="501"/>
        <end position="536"/>
    </location>
</feature>
<dbReference type="Gene3D" id="1.25.40.10">
    <property type="entry name" value="Tetratricopeptide repeat domain"/>
    <property type="match status" value="1"/>
</dbReference>
<proteinExistence type="predicted"/>
<dbReference type="FunFam" id="1.10.510.10:FF:000021">
    <property type="entry name" value="Serine/threonine protein kinase"/>
    <property type="match status" value="1"/>
</dbReference>
<evidence type="ECO:0000313" key="13">
    <source>
        <dbReference type="Proteomes" id="UP000076079"/>
    </source>
</evidence>
<feature type="region of interest" description="Disordered" evidence="9">
    <location>
        <begin position="822"/>
        <end position="864"/>
    </location>
</feature>
<feature type="transmembrane region" description="Helical" evidence="10">
    <location>
        <begin position="703"/>
        <end position="722"/>
    </location>
</feature>
<dbReference type="InterPro" id="IPR000719">
    <property type="entry name" value="Prot_kinase_dom"/>
</dbReference>
<feature type="compositionally biased region" description="Low complexity" evidence="9">
    <location>
        <begin position="823"/>
        <end position="837"/>
    </location>
</feature>
<dbReference type="PROSITE" id="PS00108">
    <property type="entry name" value="PROTEIN_KINASE_ST"/>
    <property type="match status" value="1"/>
</dbReference>
<organism evidence="12 13">
    <name type="scientific">Luteitalea pratensis</name>
    <dbReference type="NCBI Taxonomy" id="1855912"/>
    <lineage>
        <taxon>Bacteria</taxon>
        <taxon>Pseudomonadati</taxon>
        <taxon>Acidobacteriota</taxon>
        <taxon>Vicinamibacteria</taxon>
        <taxon>Vicinamibacterales</taxon>
        <taxon>Vicinamibacteraceae</taxon>
        <taxon>Luteitalea</taxon>
    </lineage>
</organism>
<protein>
    <recommendedName>
        <fullName evidence="1">non-specific serine/threonine protein kinase</fullName>
        <ecNumber evidence="1">2.7.11.1</ecNumber>
    </recommendedName>
</protein>
<comment type="catalytic activity">
    <reaction evidence="7">
        <text>L-threonyl-[protein] + ATP = O-phospho-L-threonyl-[protein] + ADP + H(+)</text>
        <dbReference type="Rhea" id="RHEA:46608"/>
        <dbReference type="Rhea" id="RHEA-COMP:11060"/>
        <dbReference type="Rhea" id="RHEA-COMP:11605"/>
        <dbReference type="ChEBI" id="CHEBI:15378"/>
        <dbReference type="ChEBI" id="CHEBI:30013"/>
        <dbReference type="ChEBI" id="CHEBI:30616"/>
        <dbReference type="ChEBI" id="CHEBI:61977"/>
        <dbReference type="ChEBI" id="CHEBI:456216"/>
        <dbReference type="EC" id="2.7.11.1"/>
    </reaction>
</comment>
<keyword evidence="6" id="KW-0067">ATP-binding</keyword>
<evidence type="ECO:0000256" key="5">
    <source>
        <dbReference type="ARBA" id="ARBA00022777"/>
    </source>
</evidence>
<dbReference type="InterPro" id="IPR008271">
    <property type="entry name" value="Ser/Thr_kinase_AS"/>
</dbReference>
<keyword evidence="10" id="KW-1133">Transmembrane helix</keyword>
<evidence type="ECO:0000256" key="2">
    <source>
        <dbReference type="ARBA" id="ARBA00022527"/>
    </source>
</evidence>
<dbReference type="SUPFAM" id="SSF56112">
    <property type="entry name" value="Protein kinase-like (PK-like)"/>
    <property type="match status" value="1"/>
</dbReference>
<feature type="compositionally biased region" description="Low complexity" evidence="9">
    <location>
        <begin position="298"/>
        <end position="310"/>
    </location>
</feature>
<keyword evidence="3 12" id="KW-0808">Transferase</keyword>
<keyword evidence="2" id="KW-0723">Serine/threonine-protein kinase</keyword>
<dbReference type="PANTHER" id="PTHR43289:SF6">
    <property type="entry name" value="SERINE_THREONINE-PROTEIN KINASE NEKL-3"/>
    <property type="match status" value="1"/>
</dbReference>
<dbReference type="SUPFAM" id="SSF48452">
    <property type="entry name" value="TPR-like"/>
    <property type="match status" value="1"/>
</dbReference>
<dbReference type="Gene3D" id="1.10.510.10">
    <property type="entry name" value="Transferase(Phosphotransferase) domain 1"/>
    <property type="match status" value="1"/>
</dbReference>
<reference evidence="13" key="2">
    <citation type="submission" date="2016-04" db="EMBL/GenBank/DDBJ databases">
        <title>First Complete Genome Sequence of a Subdivision 6 Acidobacterium.</title>
        <authorList>
            <person name="Huang S."/>
            <person name="Vieira S."/>
            <person name="Bunk B."/>
            <person name="Riedel T."/>
            <person name="Sproeer C."/>
            <person name="Overmann J."/>
        </authorList>
    </citation>
    <scope>NUCLEOTIDE SEQUENCE [LARGE SCALE GENOMIC DNA]</scope>
    <source>
        <strain evidence="13">DSM 100886 HEG_-6_39</strain>
    </source>
</reference>
<evidence type="ECO:0000256" key="4">
    <source>
        <dbReference type="ARBA" id="ARBA00022741"/>
    </source>
</evidence>
<dbReference type="EMBL" id="CP015136">
    <property type="protein sequence ID" value="AMY08134.1"/>
    <property type="molecule type" value="Genomic_DNA"/>
</dbReference>
<feature type="compositionally biased region" description="Polar residues" evidence="9">
    <location>
        <begin position="506"/>
        <end position="521"/>
    </location>
</feature>
<dbReference type="GO" id="GO:0005524">
    <property type="term" value="F:ATP binding"/>
    <property type="evidence" value="ECO:0007669"/>
    <property type="project" value="UniProtKB-KW"/>
</dbReference>
<feature type="compositionally biased region" description="Pro residues" evidence="9">
    <location>
        <begin position="607"/>
        <end position="628"/>
    </location>
</feature>
<accession>A0A143PK32</accession>
<evidence type="ECO:0000256" key="10">
    <source>
        <dbReference type="SAM" id="Phobius"/>
    </source>
</evidence>
<dbReference type="GO" id="GO:0004674">
    <property type="term" value="F:protein serine/threonine kinase activity"/>
    <property type="evidence" value="ECO:0007669"/>
    <property type="project" value="UniProtKB-KW"/>
</dbReference>
<reference evidence="12 13" key="1">
    <citation type="journal article" date="2016" name="Genome Announc.">
        <title>First Complete Genome Sequence of a Subdivision 6 Acidobacterium Strain.</title>
        <authorList>
            <person name="Huang S."/>
            <person name="Vieira S."/>
            <person name="Bunk B."/>
            <person name="Riedel T."/>
            <person name="Sproer C."/>
            <person name="Overmann J."/>
        </authorList>
    </citation>
    <scope>NUCLEOTIDE SEQUENCE [LARGE SCALE GENOMIC DNA]</scope>
    <source>
        <strain evidence="13">DSM 100886 HEG_-6_39</strain>
    </source>
</reference>
<evidence type="ECO:0000256" key="3">
    <source>
        <dbReference type="ARBA" id="ARBA00022679"/>
    </source>
</evidence>
<dbReference type="FunFam" id="3.30.200.20:FF:000035">
    <property type="entry name" value="Serine/threonine protein kinase Stk1"/>
    <property type="match status" value="1"/>
</dbReference>
<keyword evidence="4" id="KW-0547">Nucleotide-binding</keyword>
<dbReference type="GO" id="GO:0106310">
    <property type="term" value="F:protein serine kinase activity"/>
    <property type="evidence" value="ECO:0007669"/>
    <property type="project" value="RHEA"/>
</dbReference>
<evidence type="ECO:0000256" key="1">
    <source>
        <dbReference type="ARBA" id="ARBA00012513"/>
    </source>
</evidence>
<dbReference type="PROSITE" id="PS50011">
    <property type="entry name" value="PROTEIN_KINASE_DOM"/>
    <property type="match status" value="1"/>
</dbReference>
<dbReference type="KEGG" id="abac:LuPra_01322"/>
<evidence type="ECO:0000313" key="12">
    <source>
        <dbReference type="EMBL" id="AMY08134.1"/>
    </source>
</evidence>
<evidence type="ECO:0000259" key="11">
    <source>
        <dbReference type="PROSITE" id="PS50011"/>
    </source>
</evidence>
<dbReference type="STRING" id="1855912.LuPra_01322"/>
<dbReference type="Proteomes" id="UP000076079">
    <property type="component" value="Chromosome"/>
</dbReference>
<dbReference type="PANTHER" id="PTHR43289">
    <property type="entry name" value="MITOGEN-ACTIVATED PROTEIN KINASE KINASE KINASE 20-RELATED"/>
    <property type="match status" value="1"/>
</dbReference>
<gene>
    <name evidence="12" type="primary">pknB_5</name>
    <name evidence="12" type="ORF">LuPra_01322</name>
</gene>
<dbReference type="InterPro" id="IPR011990">
    <property type="entry name" value="TPR-like_helical_dom_sf"/>
</dbReference>
<dbReference type="CDD" id="cd14014">
    <property type="entry name" value="STKc_PknB_like"/>
    <property type="match status" value="1"/>
</dbReference>
<comment type="catalytic activity">
    <reaction evidence="8">
        <text>L-seryl-[protein] + ATP = O-phospho-L-seryl-[protein] + ADP + H(+)</text>
        <dbReference type="Rhea" id="RHEA:17989"/>
        <dbReference type="Rhea" id="RHEA-COMP:9863"/>
        <dbReference type="Rhea" id="RHEA-COMP:11604"/>
        <dbReference type="ChEBI" id="CHEBI:15378"/>
        <dbReference type="ChEBI" id="CHEBI:29999"/>
        <dbReference type="ChEBI" id="CHEBI:30616"/>
        <dbReference type="ChEBI" id="CHEBI:83421"/>
        <dbReference type="ChEBI" id="CHEBI:456216"/>
        <dbReference type="EC" id="2.7.11.1"/>
    </reaction>
</comment>
<evidence type="ECO:0000256" key="8">
    <source>
        <dbReference type="ARBA" id="ARBA00048679"/>
    </source>
</evidence>
<feature type="region of interest" description="Disordered" evidence="9">
    <location>
        <begin position="590"/>
        <end position="667"/>
    </location>
</feature>
<dbReference type="AlphaFoldDB" id="A0A143PK32"/>
<dbReference type="SMART" id="SM00220">
    <property type="entry name" value="S_TKc"/>
    <property type="match status" value="1"/>
</dbReference>
<feature type="domain" description="Protein kinase" evidence="11">
    <location>
        <begin position="11"/>
        <end position="268"/>
    </location>
</feature>
<keyword evidence="10" id="KW-0812">Transmembrane</keyword>